<dbReference type="PANTHER" id="PTHR11603">
    <property type="entry name" value="AAA FAMILY ATPASE"/>
    <property type="match status" value="1"/>
</dbReference>
<feature type="domain" description="ChlI/MoxR AAA lid" evidence="3">
    <location>
        <begin position="266"/>
        <end position="325"/>
    </location>
</feature>
<dbReference type="EMBL" id="MU251263">
    <property type="protein sequence ID" value="KAG9252340.1"/>
    <property type="molecule type" value="Genomic_DNA"/>
</dbReference>
<evidence type="ECO:0000256" key="2">
    <source>
        <dbReference type="ARBA" id="ARBA00023444"/>
    </source>
</evidence>
<evidence type="ECO:0000313" key="4">
    <source>
        <dbReference type="EMBL" id="KAG9252340.1"/>
    </source>
</evidence>
<gene>
    <name evidence="4" type="ORF">F5Z01DRAFT_242662</name>
</gene>
<comment type="caution">
    <text evidence="4">The sequence shown here is derived from an EMBL/GenBank/DDBJ whole genome shotgun (WGS) entry which is preliminary data.</text>
</comment>
<reference evidence="4" key="1">
    <citation type="journal article" date="2021" name="IMA Fungus">
        <title>Genomic characterization of three marine fungi, including Emericellopsis atlantica sp. nov. with signatures of a generalist lifestyle and marine biomass degradation.</title>
        <authorList>
            <person name="Hagestad O.C."/>
            <person name="Hou L."/>
            <person name="Andersen J.H."/>
            <person name="Hansen E.H."/>
            <person name="Altermark B."/>
            <person name="Li C."/>
            <person name="Kuhnert E."/>
            <person name="Cox R.J."/>
            <person name="Crous P.W."/>
            <person name="Spatafora J.W."/>
            <person name="Lail K."/>
            <person name="Amirebrahimi M."/>
            <person name="Lipzen A."/>
            <person name="Pangilinan J."/>
            <person name="Andreopoulos W."/>
            <person name="Hayes R.D."/>
            <person name="Ng V."/>
            <person name="Grigoriev I.V."/>
            <person name="Jackson S.A."/>
            <person name="Sutton T.D.S."/>
            <person name="Dobson A.D.W."/>
            <person name="Rama T."/>
        </authorList>
    </citation>
    <scope>NUCLEOTIDE SEQUENCE</scope>
    <source>
        <strain evidence="4">TS7</strain>
    </source>
</reference>
<dbReference type="PANTHER" id="PTHR11603:SF132">
    <property type="entry name" value="C2H2-TYPE DOMAIN-CONTAINING PROTEIN"/>
    <property type="match status" value="1"/>
</dbReference>
<sequence length="360" mass="39483">MADEILLEKIHDLSDLELAALLSLVAREHCLISTPSDALDDLLEELQLVASRTFGLSCAVINCDSTTTLDTFAASLLVKSQQTPTGPVYANTNAHLAASAPRQRPTSSDQDSLHIGNVILARNLHLAPHAVQIQALELLRTRRIFTHTAVHAAPKQFLFLPVLGAESGGAARVTKHLNDYMFIGHWHDPEDGYVNLEDGDDNVNVETASTDSVVKVRVTHQDQKDYPFPEALVSEADIARLSTLSRRVDVDINVTRYRMNIISFLRMHRAVADGISPSATKHLELLCRCLAPLHKVAFVTPALVGLAARKVYIHRIRIAKPENERSMQWGSKLGAVEAILDGVGPEELIEDVLTMVTAPL</sequence>
<dbReference type="Gene3D" id="1.10.8.80">
    <property type="entry name" value="Magnesium chelatase subunit I, C-Terminal domain"/>
    <property type="match status" value="1"/>
</dbReference>
<dbReference type="OrthoDB" id="5582146at2759"/>
<name>A0A9P7ZHX1_9HYPO</name>
<protein>
    <recommendedName>
        <fullName evidence="1">magnesium chelatase</fullName>
        <ecNumber evidence="1">6.6.1.1</ecNumber>
    </recommendedName>
</protein>
<keyword evidence="5" id="KW-1185">Reference proteome</keyword>
<dbReference type="AlphaFoldDB" id="A0A9P7ZHX1"/>
<dbReference type="GeneID" id="70289320"/>
<accession>A0A9P7ZHX1</accession>
<organism evidence="4 5">
    <name type="scientific">Emericellopsis atlantica</name>
    <dbReference type="NCBI Taxonomy" id="2614577"/>
    <lineage>
        <taxon>Eukaryota</taxon>
        <taxon>Fungi</taxon>
        <taxon>Dikarya</taxon>
        <taxon>Ascomycota</taxon>
        <taxon>Pezizomycotina</taxon>
        <taxon>Sordariomycetes</taxon>
        <taxon>Hypocreomycetidae</taxon>
        <taxon>Hypocreales</taxon>
        <taxon>Bionectriaceae</taxon>
        <taxon>Emericellopsis</taxon>
    </lineage>
</organism>
<evidence type="ECO:0000259" key="3">
    <source>
        <dbReference type="Pfam" id="PF17863"/>
    </source>
</evidence>
<proteinExistence type="predicted"/>
<dbReference type="EC" id="6.6.1.1" evidence="1"/>
<dbReference type="GO" id="GO:0016851">
    <property type="term" value="F:magnesium chelatase activity"/>
    <property type="evidence" value="ECO:0007669"/>
    <property type="project" value="UniProtKB-EC"/>
</dbReference>
<evidence type="ECO:0000313" key="5">
    <source>
        <dbReference type="Proteomes" id="UP000887229"/>
    </source>
</evidence>
<dbReference type="InterPro" id="IPR052041">
    <property type="entry name" value="Nucleic_acid_metab_PIN/TRAM"/>
</dbReference>
<dbReference type="InterPro" id="IPR041628">
    <property type="entry name" value="ChlI/MoxR_AAA_lid"/>
</dbReference>
<dbReference type="RefSeq" id="XP_046116264.1">
    <property type="nucleotide sequence ID" value="XM_046258417.1"/>
</dbReference>
<dbReference type="Proteomes" id="UP000887229">
    <property type="component" value="Unassembled WGS sequence"/>
</dbReference>
<evidence type="ECO:0000256" key="1">
    <source>
        <dbReference type="ARBA" id="ARBA00012825"/>
    </source>
</evidence>
<dbReference type="Pfam" id="PF17863">
    <property type="entry name" value="AAA_lid_2"/>
    <property type="match status" value="1"/>
</dbReference>
<comment type="pathway">
    <text evidence="2">Porphyrin-containing compound metabolism.</text>
</comment>